<organism evidence="1 2">
    <name type="scientific">Blautia intestinihominis</name>
    <dbReference type="NCBI Taxonomy" id="3133152"/>
    <lineage>
        <taxon>Bacteria</taxon>
        <taxon>Bacillati</taxon>
        <taxon>Bacillota</taxon>
        <taxon>Clostridia</taxon>
        <taxon>Lachnospirales</taxon>
        <taxon>Lachnospiraceae</taxon>
        <taxon>Blautia</taxon>
    </lineage>
</organism>
<evidence type="ECO:0000313" key="2">
    <source>
        <dbReference type="Proteomes" id="UP001446032"/>
    </source>
</evidence>
<dbReference type="EMBL" id="JBBMEI010000044">
    <property type="protein sequence ID" value="MEQ2359234.1"/>
    <property type="molecule type" value="Genomic_DNA"/>
</dbReference>
<comment type="caution">
    <text evidence="1">The sequence shown here is derived from an EMBL/GenBank/DDBJ whole genome shotgun (WGS) entry which is preliminary data.</text>
</comment>
<evidence type="ECO:0000313" key="1">
    <source>
        <dbReference type="EMBL" id="MEQ2359234.1"/>
    </source>
</evidence>
<proteinExistence type="predicted"/>
<dbReference type="RefSeq" id="WP_349078181.1">
    <property type="nucleotide sequence ID" value="NZ_JBBMEI010000044.1"/>
</dbReference>
<reference evidence="1 2" key="1">
    <citation type="submission" date="2024-03" db="EMBL/GenBank/DDBJ databases">
        <title>Human intestinal bacterial collection.</title>
        <authorList>
            <person name="Pauvert C."/>
            <person name="Hitch T.C.A."/>
            <person name="Clavel T."/>
        </authorList>
    </citation>
    <scope>NUCLEOTIDE SEQUENCE [LARGE SCALE GENOMIC DNA]</scope>
    <source>
        <strain evidence="1 2">CLA-AA-H95</strain>
    </source>
</reference>
<dbReference type="Proteomes" id="UP001446032">
    <property type="component" value="Unassembled WGS sequence"/>
</dbReference>
<name>A0ABV1AQQ1_9FIRM</name>
<gene>
    <name evidence="1" type="ORF">WMO75_13035</name>
</gene>
<protein>
    <submittedName>
        <fullName evidence="1">Uncharacterized protein</fullName>
    </submittedName>
</protein>
<accession>A0ABV1AQQ1</accession>
<sequence>MEHSAPVDMLRFYGGDIRERTKDGKVAFGKSSKDTLWGDNEAYRTLNALLFDGYENEKERIFKEKKKLKPVFIERLDETLAIYTGVFSMMCLQKEKNISVVKVKRVDRQASLNAYQKGFTGSFVACTKGAYDTEFAEKNNVILLEVEIPKESPSVDFQQFLSGNEYSNYIEQEVLLPPFLPLEIEEKPLNLKEKKIRDMHKKPPVGKYLLRTGNFPDYRNKITASKDELYERLMRDKEEAAACLQSMNEGNWEDEYQNYIKWKEDLHNYLKLVYSDLWYGENTNE</sequence>
<keyword evidence="2" id="KW-1185">Reference proteome</keyword>